<organism evidence="1 2">
    <name type="scientific">Methanocella conradii (strain DSM 24694 / JCM 17849 / CGMCC 1.5162 / HZ254)</name>
    <dbReference type="NCBI Taxonomy" id="1041930"/>
    <lineage>
        <taxon>Archaea</taxon>
        <taxon>Methanobacteriati</taxon>
        <taxon>Methanobacteriota</taxon>
        <taxon>Stenosarchaea group</taxon>
        <taxon>Methanomicrobia</taxon>
        <taxon>Methanocellales</taxon>
        <taxon>Methanocellaceae</taxon>
        <taxon>Methanocella</taxon>
    </lineage>
</organism>
<sequence>MGYVYLYHGTGAGKTTSALGLALRSIGQGRKAVIVQFLKWWKDTGEYKIMERLGPDYVIRQFGRPGWICQDVSKTEVNEGGLSLKVRGIEDEDKESALEGLEFARKALLDRPGLMVLDEACLAAHLGILEVGDILALLRDVPEDTDVVLTGRFAPKELIDRADFVNEVVGRKAPERFVTTRGIQY</sequence>
<dbReference type="InterPro" id="IPR003724">
    <property type="entry name" value="CblAdoTrfase_CobA"/>
</dbReference>
<dbReference type="Proteomes" id="UP000005233">
    <property type="component" value="Chromosome"/>
</dbReference>
<dbReference type="GO" id="GO:0008817">
    <property type="term" value="F:corrinoid adenosyltransferase activity"/>
    <property type="evidence" value="ECO:0007669"/>
    <property type="project" value="UniProtKB-EC"/>
</dbReference>
<dbReference type="EMBL" id="CP003243">
    <property type="protein sequence ID" value="AFC99519.1"/>
    <property type="molecule type" value="Genomic_DNA"/>
</dbReference>
<proteinExistence type="predicted"/>
<dbReference type="Pfam" id="PF02572">
    <property type="entry name" value="CobA_CobO_BtuR"/>
    <property type="match status" value="1"/>
</dbReference>
<dbReference type="OrthoDB" id="24392at2157"/>
<dbReference type="PANTHER" id="PTHR46638:SF1">
    <property type="entry name" value="CORRINOID ADENOSYLTRANSFERASE"/>
    <property type="match status" value="1"/>
</dbReference>
<dbReference type="AlphaFoldDB" id="H8I9A1"/>
<dbReference type="Gene3D" id="3.40.50.300">
    <property type="entry name" value="P-loop containing nucleotide triphosphate hydrolases"/>
    <property type="match status" value="1"/>
</dbReference>
<dbReference type="PIRSF" id="PIRSF015617">
    <property type="entry name" value="Adensltrnsf_CobA"/>
    <property type="match status" value="1"/>
</dbReference>
<dbReference type="STRING" id="1041930.Mtc_0755"/>
<dbReference type="eggNOG" id="arCOG04678">
    <property type="taxonomic scope" value="Archaea"/>
</dbReference>
<evidence type="ECO:0000313" key="1">
    <source>
        <dbReference type="EMBL" id="AFC99519.1"/>
    </source>
</evidence>
<dbReference type="KEGG" id="mez:Mtc_0755"/>
<dbReference type="SUPFAM" id="SSF52540">
    <property type="entry name" value="P-loop containing nucleoside triphosphate hydrolases"/>
    <property type="match status" value="1"/>
</dbReference>
<dbReference type="HOGENOM" id="CLU_088595_2_0_2"/>
<name>H8I9A1_METCZ</name>
<accession>H8I9A1</accession>
<protein>
    <submittedName>
        <fullName evidence="1">ATP:corrinoid adenosyltransferase</fullName>
        <ecNumber evidence="1">2.5.1.17</ecNumber>
    </submittedName>
</protein>
<dbReference type="GO" id="GO:0009236">
    <property type="term" value="P:cobalamin biosynthetic process"/>
    <property type="evidence" value="ECO:0007669"/>
    <property type="project" value="InterPro"/>
</dbReference>
<dbReference type="InterPro" id="IPR027417">
    <property type="entry name" value="P-loop_NTPase"/>
</dbReference>
<dbReference type="RefSeq" id="WP_014405358.1">
    <property type="nucleotide sequence ID" value="NC_017034.1"/>
</dbReference>
<gene>
    <name evidence="1" type="ordered locus">Mtc_0755</name>
</gene>
<reference evidence="1 2" key="1">
    <citation type="journal article" date="2012" name="J. Bacteriol.">
        <title>Complete genome sequence of a thermophilic methanogen, Methanocella conradii HZ254, isolated from Chinese rice field soil.</title>
        <authorList>
            <person name="Lu Z."/>
            <person name="Lu Y."/>
        </authorList>
    </citation>
    <scope>NUCLEOTIDE SEQUENCE [LARGE SCALE GENOMIC DNA]</scope>
    <source>
        <strain evidence="2">DSM 24694 / JCM 17849 / CGMCC 1.5162 / HZ254</strain>
    </source>
</reference>
<keyword evidence="2" id="KW-1185">Reference proteome</keyword>
<dbReference type="GeneID" id="11970650"/>
<keyword evidence="1" id="KW-0808">Transferase</keyword>
<evidence type="ECO:0000313" key="2">
    <source>
        <dbReference type="Proteomes" id="UP000005233"/>
    </source>
</evidence>
<dbReference type="EC" id="2.5.1.17" evidence="1"/>
<dbReference type="PANTHER" id="PTHR46638">
    <property type="entry name" value="CORRINOID ADENOSYLTRANSFERASE"/>
    <property type="match status" value="1"/>
</dbReference>
<dbReference type="GO" id="GO:0005524">
    <property type="term" value="F:ATP binding"/>
    <property type="evidence" value="ECO:0007669"/>
    <property type="project" value="InterPro"/>
</dbReference>